<evidence type="ECO:0000256" key="1">
    <source>
        <dbReference type="SAM" id="MobiDB-lite"/>
    </source>
</evidence>
<dbReference type="PROSITE" id="PS50006">
    <property type="entry name" value="FHA_DOMAIN"/>
    <property type="match status" value="1"/>
</dbReference>
<feature type="domain" description="FHA" evidence="2">
    <location>
        <begin position="39"/>
        <end position="99"/>
    </location>
</feature>
<dbReference type="InterPro" id="IPR051176">
    <property type="entry name" value="Cent_Immune-Sig_Mod"/>
</dbReference>
<dbReference type="PANTHER" id="PTHR15715:SF37">
    <property type="entry name" value="LD47843P"/>
    <property type="match status" value="1"/>
</dbReference>
<feature type="compositionally biased region" description="Acidic residues" evidence="1">
    <location>
        <begin position="297"/>
        <end position="353"/>
    </location>
</feature>
<feature type="compositionally biased region" description="Low complexity" evidence="1">
    <location>
        <begin position="727"/>
        <end position="745"/>
    </location>
</feature>
<dbReference type="PANTHER" id="PTHR15715">
    <property type="entry name" value="CENTROSOMAL PROTEIN OF 170 KDA"/>
    <property type="match status" value="1"/>
</dbReference>
<feature type="compositionally biased region" description="Basic and acidic residues" evidence="1">
    <location>
        <begin position="662"/>
        <end position="683"/>
    </location>
</feature>
<protein>
    <recommendedName>
        <fullName evidence="2">FHA domain-containing protein</fullName>
    </recommendedName>
</protein>
<dbReference type="Pfam" id="PF00498">
    <property type="entry name" value="FHA"/>
    <property type="match status" value="1"/>
</dbReference>
<proteinExistence type="predicted"/>
<dbReference type="EMBL" id="MIKF01000297">
    <property type="protein sequence ID" value="RTE72720.1"/>
    <property type="molecule type" value="Genomic_DNA"/>
</dbReference>
<evidence type="ECO:0000259" key="2">
    <source>
        <dbReference type="PROSITE" id="PS50006"/>
    </source>
</evidence>
<accession>A0A430LAP8</accession>
<feature type="region of interest" description="Disordered" evidence="1">
    <location>
        <begin position="145"/>
        <end position="168"/>
    </location>
</feature>
<gene>
    <name evidence="3" type="ORF">BHE90_012848</name>
</gene>
<feature type="compositionally biased region" description="Basic and acidic residues" evidence="1">
    <location>
        <begin position="701"/>
        <end position="716"/>
    </location>
</feature>
<feature type="compositionally biased region" description="Polar residues" evidence="1">
    <location>
        <begin position="479"/>
        <end position="491"/>
    </location>
</feature>
<sequence>MAVPQYRDEVLVTLESIDPPSDFAFPDRRFFLTKEKPTIAVGRTSKRNSTFEAAKNNAWFDSAVMSRTHAELKLDVDKQKVYIKDTGSLHGTFKNEQRLLRNSFAILTTGDMVKFGIPIERGMERYPPCTMKARLEFGTVDPEDRPKVFSVPDDTDVEYSDSEKDEQVRESYEVLRTMKIFPAAFPASSPSESPIDLTSKDQYPLSNVRDEVDHPALISPSTKADSEMTRTRARTSVPVLMEDSDFDAPHSSRDPWSFSNVDNINLTQSTDMDTESLPGTESDDESVGFSPVSAIMGDEDQDSDEMSEQDFEERDEFEEDEYNCEDPLDESDEPEDQEDQEDQEDHEDQDDPEGSGHMWGFSQVENRVTVTSLPGFAKEVRVTPVEVQAPEQPQPANRGIINPQQAGMDYLLNPYPVAVLPRNLVVHPRLPSISETIPQQPLFSRPYQEGLSGAEMLGLKTGKHEFFAAREANKADSLSMASGSQLPQPRFQTPLPVPQSPSLSSPDSRRPPRKHALEESLRPVPSFSKRKKETHNNDTSEGLQLVDSDLAKSGAEFLNTPPQEPEVPYPTEEPILHVSSAYEYAISKKDNDGAVAGTDVVTGTDAVLTDAPAAIVDAVDDADGGLDANTADKGGEEPLEATQGVSEKTDEKVVPSNDIAEEPAHVVEHAEPKLPEASRDMPETPRSSKRKAEDISQLTPEEEKHAEVLPRPDRSHYSRLRFRRRANNTTHSAVSTSASASAPPTKRLRRVAEVVGYAALGGVAVMSALIATAPTL</sequence>
<dbReference type="Gene3D" id="2.60.200.20">
    <property type="match status" value="1"/>
</dbReference>
<feature type="compositionally biased region" description="Polar residues" evidence="1">
    <location>
        <begin position="257"/>
        <end position="271"/>
    </location>
</feature>
<comment type="caution">
    <text evidence="3">The sequence shown here is derived from an EMBL/GenBank/DDBJ whole genome shotgun (WGS) entry which is preliminary data.</text>
</comment>
<dbReference type="Proteomes" id="UP000287124">
    <property type="component" value="Unassembled WGS sequence"/>
</dbReference>
<name>A0A430LAP8_9HYPO</name>
<keyword evidence="4" id="KW-1185">Reference proteome</keyword>
<dbReference type="InterPro" id="IPR008984">
    <property type="entry name" value="SMAD_FHA_dom_sf"/>
</dbReference>
<feature type="region of interest" description="Disordered" evidence="1">
    <location>
        <begin position="622"/>
        <end position="745"/>
    </location>
</feature>
<dbReference type="SMART" id="SM00240">
    <property type="entry name" value="FHA"/>
    <property type="match status" value="1"/>
</dbReference>
<evidence type="ECO:0000313" key="3">
    <source>
        <dbReference type="EMBL" id="RTE72720.1"/>
    </source>
</evidence>
<dbReference type="GO" id="GO:0005737">
    <property type="term" value="C:cytoplasm"/>
    <property type="evidence" value="ECO:0007669"/>
    <property type="project" value="TreeGrafter"/>
</dbReference>
<feature type="region of interest" description="Disordered" evidence="1">
    <location>
        <begin position="217"/>
        <end position="359"/>
    </location>
</feature>
<dbReference type="SUPFAM" id="SSF49879">
    <property type="entry name" value="SMAD/FHA domain"/>
    <property type="match status" value="1"/>
</dbReference>
<evidence type="ECO:0000313" key="4">
    <source>
        <dbReference type="Proteomes" id="UP000287124"/>
    </source>
</evidence>
<reference evidence="3 4" key="1">
    <citation type="submission" date="2017-06" db="EMBL/GenBank/DDBJ databases">
        <title>Comparative genomic analysis of Ambrosia Fusariam Clade fungi.</title>
        <authorList>
            <person name="Stajich J.E."/>
            <person name="Carrillo J."/>
            <person name="Kijimoto T."/>
            <person name="Eskalen A."/>
            <person name="O'Donnell K."/>
            <person name="Kasson M."/>
        </authorList>
    </citation>
    <scope>NUCLEOTIDE SEQUENCE [LARGE SCALE GENOMIC DNA]</scope>
    <source>
        <strain evidence="3 4">UCR1854</strain>
    </source>
</reference>
<dbReference type="AlphaFoldDB" id="A0A430LAP8"/>
<organism evidence="3 4">
    <name type="scientific">Fusarium euwallaceae</name>
    <dbReference type="NCBI Taxonomy" id="1147111"/>
    <lineage>
        <taxon>Eukaryota</taxon>
        <taxon>Fungi</taxon>
        <taxon>Dikarya</taxon>
        <taxon>Ascomycota</taxon>
        <taxon>Pezizomycotina</taxon>
        <taxon>Sordariomycetes</taxon>
        <taxon>Hypocreomycetidae</taxon>
        <taxon>Hypocreales</taxon>
        <taxon>Nectriaceae</taxon>
        <taxon>Fusarium</taxon>
        <taxon>Fusarium solani species complex</taxon>
    </lineage>
</organism>
<dbReference type="InterPro" id="IPR000253">
    <property type="entry name" value="FHA_dom"/>
</dbReference>
<feature type="compositionally biased region" description="Basic residues" evidence="1">
    <location>
        <begin position="717"/>
        <end position="726"/>
    </location>
</feature>
<feature type="compositionally biased region" description="Basic and acidic residues" evidence="1">
    <location>
        <begin position="507"/>
        <end position="521"/>
    </location>
</feature>
<feature type="region of interest" description="Disordered" evidence="1">
    <location>
        <begin position="478"/>
        <end position="548"/>
    </location>
</feature>